<keyword evidence="1" id="KW-1133">Transmembrane helix</keyword>
<keyword evidence="3" id="KW-1185">Reference proteome</keyword>
<dbReference type="Proteomes" id="UP000201838">
    <property type="component" value="Unassembled WGS sequence"/>
</dbReference>
<accession>A0A238J5J1</accession>
<evidence type="ECO:0000256" key="1">
    <source>
        <dbReference type="SAM" id="Phobius"/>
    </source>
</evidence>
<evidence type="ECO:0000313" key="2">
    <source>
        <dbReference type="EMBL" id="SMX25210.1"/>
    </source>
</evidence>
<keyword evidence="1" id="KW-0472">Membrane</keyword>
<name>A0A238J5J1_9RHOB</name>
<feature type="transmembrane region" description="Helical" evidence="1">
    <location>
        <begin position="12"/>
        <end position="32"/>
    </location>
</feature>
<keyword evidence="1" id="KW-0812">Transmembrane</keyword>
<dbReference type="RefSeq" id="WP_093975410.1">
    <property type="nucleotide sequence ID" value="NZ_FXXQ01000013.1"/>
</dbReference>
<evidence type="ECO:0000313" key="3">
    <source>
        <dbReference type="Proteomes" id="UP000201838"/>
    </source>
</evidence>
<dbReference type="EMBL" id="FXXQ01000013">
    <property type="protein sequence ID" value="SMX25210.1"/>
    <property type="molecule type" value="Genomic_DNA"/>
</dbReference>
<feature type="transmembrane region" description="Helical" evidence="1">
    <location>
        <begin position="38"/>
        <end position="55"/>
    </location>
</feature>
<protein>
    <submittedName>
        <fullName evidence="2">Uncharacterized protein</fullName>
    </submittedName>
</protein>
<proteinExistence type="predicted"/>
<dbReference type="AlphaFoldDB" id="A0A238J5J1"/>
<reference evidence="2 3" key="1">
    <citation type="submission" date="2017-05" db="EMBL/GenBank/DDBJ databases">
        <authorList>
            <person name="Song R."/>
            <person name="Chenine A.L."/>
            <person name="Ruprecht R.M."/>
        </authorList>
    </citation>
    <scope>NUCLEOTIDE SEQUENCE [LARGE SCALE GENOMIC DNA]</scope>
    <source>
        <strain evidence="2 3">CECT 8489</strain>
    </source>
</reference>
<organism evidence="2 3">
    <name type="scientific">Boseongicola aestuarii</name>
    <dbReference type="NCBI Taxonomy" id="1470561"/>
    <lineage>
        <taxon>Bacteria</taxon>
        <taxon>Pseudomonadati</taxon>
        <taxon>Pseudomonadota</taxon>
        <taxon>Alphaproteobacteria</taxon>
        <taxon>Rhodobacterales</taxon>
        <taxon>Paracoccaceae</taxon>
        <taxon>Boseongicola</taxon>
    </lineage>
</organism>
<sequence>MGAVSEDTFWKRFTTATGISGGIACLLVIWAARLGGGFDWGVFFFAGATVLLSWSRSWTLVPVHLRHQAAADAEWDRFIESDWKYVDIISALTGDEIDDLRRLFAQADNSGIRTFVLEKAPALSKDEVLRFIKYFNGEWPIGVTTYIDEGGMVRAMD</sequence>
<gene>
    <name evidence="2" type="ORF">BOA8489_03345</name>
</gene>